<keyword evidence="3" id="KW-1133">Transmembrane helix</keyword>
<proteinExistence type="inferred from homology"/>
<organism evidence="5 6">
    <name type="scientific">Daphnia sinensis</name>
    <dbReference type="NCBI Taxonomy" id="1820382"/>
    <lineage>
        <taxon>Eukaryota</taxon>
        <taxon>Metazoa</taxon>
        <taxon>Ecdysozoa</taxon>
        <taxon>Arthropoda</taxon>
        <taxon>Crustacea</taxon>
        <taxon>Branchiopoda</taxon>
        <taxon>Diplostraca</taxon>
        <taxon>Cladocera</taxon>
        <taxon>Anomopoda</taxon>
        <taxon>Daphniidae</taxon>
        <taxon>Daphnia</taxon>
        <taxon>Daphnia similis group</taxon>
    </lineage>
</organism>
<dbReference type="PROSITE" id="PS00640">
    <property type="entry name" value="THIOL_PROTEASE_ASN"/>
    <property type="match status" value="1"/>
</dbReference>
<feature type="domain" description="SMB" evidence="4">
    <location>
        <begin position="59"/>
        <end position="107"/>
    </location>
</feature>
<evidence type="ECO:0000256" key="3">
    <source>
        <dbReference type="SAM" id="Phobius"/>
    </source>
</evidence>
<dbReference type="GO" id="GO:0008234">
    <property type="term" value="F:cysteine-type peptidase activity"/>
    <property type="evidence" value="ECO:0007669"/>
    <property type="project" value="InterPro"/>
</dbReference>
<name>A0AAD5L7R8_9CRUS</name>
<evidence type="ECO:0000313" key="5">
    <source>
        <dbReference type="EMBL" id="KAI9556865.1"/>
    </source>
</evidence>
<keyword evidence="6" id="KW-1185">Reference proteome</keyword>
<dbReference type="Proteomes" id="UP000820818">
    <property type="component" value="Linkage Group LG6"/>
</dbReference>
<keyword evidence="3" id="KW-0812">Transmembrane</keyword>
<dbReference type="InterPro" id="IPR038765">
    <property type="entry name" value="Papain-like_cys_pep_sf"/>
</dbReference>
<dbReference type="SUPFAM" id="SSF54001">
    <property type="entry name" value="Cysteine proteinases"/>
    <property type="match status" value="1"/>
</dbReference>
<dbReference type="PANTHER" id="PTHR12411">
    <property type="entry name" value="CYSTEINE PROTEASE FAMILY C1-RELATED"/>
    <property type="match status" value="1"/>
</dbReference>
<feature type="transmembrane region" description="Helical" evidence="3">
    <location>
        <begin position="20"/>
        <end position="45"/>
    </location>
</feature>
<dbReference type="Gene3D" id="3.90.70.10">
    <property type="entry name" value="Cysteine proteinases"/>
    <property type="match status" value="1"/>
</dbReference>
<dbReference type="CDD" id="cd02620">
    <property type="entry name" value="Peptidase_C1A_CathepsinB"/>
    <property type="match status" value="1"/>
</dbReference>
<dbReference type="InterPro" id="IPR025660">
    <property type="entry name" value="Pept_his_AS"/>
</dbReference>
<dbReference type="AlphaFoldDB" id="A0AAD5L7R8"/>
<evidence type="ECO:0000313" key="6">
    <source>
        <dbReference type="Proteomes" id="UP000820818"/>
    </source>
</evidence>
<dbReference type="GO" id="GO:0006508">
    <property type="term" value="P:proteolysis"/>
    <property type="evidence" value="ECO:0007669"/>
    <property type="project" value="InterPro"/>
</dbReference>
<dbReference type="EMBL" id="WJBH02000006">
    <property type="protein sequence ID" value="KAI9556865.1"/>
    <property type="molecule type" value="Genomic_DNA"/>
</dbReference>
<keyword evidence="3" id="KW-0472">Membrane</keyword>
<evidence type="ECO:0000259" key="4">
    <source>
        <dbReference type="PROSITE" id="PS50958"/>
    </source>
</evidence>
<comment type="similarity">
    <text evidence="1">Belongs to the peptidase C1 family.</text>
</comment>
<gene>
    <name evidence="5" type="ORF">GHT06_016657</name>
</gene>
<dbReference type="SMART" id="SM00645">
    <property type="entry name" value="Pept_C1"/>
    <property type="match status" value="1"/>
</dbReference>
<dbReference type="InterPro" id="IPR013128">
    <property type="entry name" value="Peptidase_C1A"/>
</dbReference>
<dbReference type="InterPro" id="IPR000668">
    <property type="entry name" value="Peptidase_C1A_C"/>
</dbReference>
<dbReference type="InterPro" id="IPR001212">
    <property type="entry name" value="Somatomedin_B_dom"/>
</dbReference>
<evidence type="ECO:0000256" key="1">
    <source>
        <dbReference type="ARBA" id="ARBA00008455"/>
    </source>
</evidence>
<evidence type="ECO:0000256" key="2">
    <source>
        <dbReference type="ARBA" id="ARBA00023157"/>
    </source>
</evidence>
<sequence length="479" mass="54651">MPCLSDLRDRNDLWASKQLVYAYFTMELVWKCSLFLILFTSGLLAQFEDIPGDYCGGRSQRCCDGRIDSCAVPILGTLCYCDQFCNRTDSSDCCPDYWSVCLGIRPPEPLKMQLGCYHEGQRYPYGHTVQINCNKCECLRSLSDSSKTEFLCEADACLVEPEAIQAINGNSAEFGWSASNHSDFWGRKLEDGLVYRLGTLEPEKFVLNMHPIKQKYDRNALPVSFDGRIEWRDTLQDVRDQGWCGASWVFSTSAVAADRLAIQSRGTEVYPLSMQNLLACNNRGQQGCNGGHLDRAWNYMRRFGVVNEECYPYISGRTGQVEKCKVPRRGNLATMKCRLINAATRSSQDTDKPQRKGLFRTPPAYRIAPFEDDIMNEILQHGPVQATMRVHPDFFLYRTGVYRYSGTNSQQRTGYHSVRIVGWGVDSSKRIPVKYWLVANSWGRQWGEDGYFRIVRGQNESDIEKFVLAAWADQEDEDK</sequence>
<keyword evidence="2" id="KW-1015">Disulfide bond</keyword>
<dbReference type="FunFam" id="3.90.70.10:FF:000165">
    <property type="entry name" value="Tubulointerstitial nephritis antigen-like"/>
    <property type="match status" value="1"/>
</dbReference>
<dbReference type="PROSITE" id="PS00639">
    <property type="entry name" value="THIOL_PROTEASE_HIS"/>
    <property type="match status" value="1"/>
</dbReference>
<dbReference type="PRINTS" id="PR00705">
    <property type="entry name" value="PAPAIN"/>
</dbReference>
<dbReference type="Pfam" id="PF00112">
    <property type="entry name" value="Peptidase_C1"/>
    <property type="match status" value="1"/>
</dbReference>
<reference evidence="5 6" key="1">
    <citation type="submission" date="2022-05" db="EMBL/GenBank/DDBJ databases">
        <title>A multi-omics perspective on studying reproductive biology in Daphnia sinensis.</title>
        <authorList>
            <person name="Jia J."/>
        </authorList>
    </citation>
    <scope>NUCLEOTIDE SEQUENCE [LARGE SCALE GENOMIC DNA]</scope>
    <source>
        <strain evidence="5 6">WSL</strain>
    </source>
</reference>
<dbReference type="PROSITE" id="PS50958">
    <property type="entry name" value="SMB_2"/>
    <property type="match status" value="1"/>
</dbReference>
<protein>
    <recommendedName>
        <fullName evidence="4">SMB domain-containing protein</fullName>
    </recommendedName>
</protein>
<accession>A0AAD5L7R8</accession>
<comment type="caution">
    <text evidence="5">The sequence shown here is derived from an EMBL/GenBank/DDBJ whole genome shotgun (WGS) entry which is preliminary data.</text>
</comment>
<dbReference type="InterPro" id="IPR025661">
    <property type="entry name" value="Pept_asp_AS"/>
</dbReference>